<dbReference type="GO" id="GO:0005739">
    <property type="term" value="C:mitochondrion"/>
    <property type="evidence" value="ECO:0007669"/>
    <property type="project" value="TreeGrafter"/>
</dbReference>
<dbReference type="SFLD" id="SFLDG01182">
    <property type="entry name" value="Prostaglandin_E_synthase_like"/>
    <property type="match status" value="1"/>
</dbReference>
<comment type="subcellular location">
    <subcellularLocation>
        <location evidence="18">Endomembrane system</location>
        <topology evidence="18">Single-pass membrane protein</topology>
    </subcellularLocation>
</comment>
<dbReference type="SFLD" id="SFLDG01203">
    <property type="entry name" value="Prostaglandin_E_synthase_like1"/>
    <property type="match status" value="1"/>
</dbReference>
<dbReference type="EC" id="5.3.99.3" evidence="3"/>
<evidence type="ECO:0000256" key="12">
    <source>
        <dbReference type="ARBA" id="ARBA00023136"/>
    </source>
</evidence>
<dbReference type="SUPFAM" id="SSF52833">
    <property type="entry name" value="Thioredoxin-like"/>
    <property type="match status" value="1"/>
</dbReference>
<keyword evidence="8 19" id="KW-0812">Transmembrane</keyword>
<dbReference type="GO" id="GO:0012505">
    <property type="term" value="C:endomembrane system"/>
    <property type="evidence" value="ECO:0007669"/>
    <property type="project" value="UniProtKB-SubCell"/>
</dbReference>
<evidence type="ECO:0000256" key="16">
    <source>
        <dbReference type="ARBA" id="ARBA00023931"/>
    </source>
</evidence>
<evidence type="ECO:0000256" key="4">
    <source>
        <dbReference type="ARBA" id="ARBA00019474"/>
    </source>
</evidence>
<evidence type="ECO:0000313" key="21">
    <source>
        <dbReference type="WBParaSite" id="maker-PairedContig_2361-snap-gene-0.9-mRNA-1"/>
    </source>
</evidence>
<dbReference type="SUPFAM" id="SSF47616">
    <property type="entry name" value="GST C-terminal domain-like"/>
    <property type="match status" value="1"/>
</dbReference>
<evidence type="ECO:0000256" key="19">
    <source>
        <dbReference type="SAM" id="Phobius"/>
    </source>
</evidence>
<dbReference type="Gene3D" id="1.20.1050.10">
    <property type="match status" value="1"/>
</dbReference>
<evidence type="ECO:0000256" key="11">
    <source>
        <dbReference type="ARBA" id="ARBA00023098"/>
    </source>
</evidence>
<dbReference type="AlphaFoldDB" id="A0A1I8EIU5"/>
<comment type="catalytic activity">
    <reaction evidence="15">
        <text>prostaglandin H2 = (12S)-hydroxy-(5Z,8E,10E)-heptadecatrienoate + malonaldehyde</text>
        <dbReference type="Rhea" id="RHEA:48644"/>
        <dbReference type="ChEBI" id="CHEBI:57405"/>
        <dbReference type="ChEBI" id="CHEBI:90694"/>
        <dbReference type="ChEBI" id="CHEBI:566274"/>
    </reaction>
    <physiologicalReaction direction="left-to-right" evidence="15">
        <dbReference type="Rhea" id="RHEA:48645"/>
    </physiologicalReaction>
</comment>
<dbReference type="InterPro" id="IPR040079">
    <property type="entry name" value="Glutathione_S-Trfase"/>
</dbReference>
<keyword evidence="6" id="KW-0444">Lipid biosynthesis</keyword>
<dbReference type="STRING" id="6293.A0A1I8EIU5"/>
<reference evidence="21" key="1">
    <citation type="submission" date="2016-11" db="UniProtKB">
        <authorList>
            <consortium name="WormBaseParasite"/>
        </authorList>
    </citation>
    <scope>IDENTIFICATION</scope>
    <source>
        <strain evidence="21">pt0022</strain>
    </source>
</reference>
<dbReference type="Pfam" id="PF13417">
    <property type="entry name" value="GST_N_3"/>
    <property type="match status" value="1"/>
</dbReference>
<evidence type="ECO:0000256" key="2">
    <source>
        <dbReference type="ARBA" id="ARBA00007409"/>
    </source>
</evidence>
<protein>
    <recommendedName>
        <fullName evidence="4">Prostaglandin E synthase 2</fullName>
        <ecNumber evidence="3">5.3.99.3</ecNumber>
    </recommendedName>
    <alternativeName>
        <fullName evidence="17">Microsomal prostaglandin E synthase 2</fullName>
    </alternativeName>
</protein>
<feature type="transmembrane region" description="Helical" evidence="19">
    <location>
        <begin position="12"/>
        <end position="30"/>
    </location>
</feature>
<keyword evidence="11" id="KW-0443">Lipid metabolism</keyword>
<dbReference type="InterPro" id="IPR010987">
    <property type="entry name" value="Glutathione-S-Trfase_C-like"/>
</dbReference>
<evidence type="ECO:0000256" key="10">
    <source>
        <dbReference type="ARBA" id="ARBA00022989"/>
    </source>
</evidence>
<name>A0A1I8EIU5_WUCBA</name>
<dbReference type="PROSITE" id="PS51354">
    <property type="entry name" value="GLUTAREDOXIN_2"/>
    <property type="match status" value="1"/>
</dbReference>
<evidence type="ECO:0000256" key="7">
    <source>
        <dbReference type="ARBA" id="ARBA00022585"/>
    </source>
</evidence>
<evidence type="ECO:0000256" key="3">
    <source>
        <dbReference type="ARBA" id="ARBA00012203"/>
    </source>
</evidence>
<dbReference type="GO" id="GO:0050220">
    <property type="term" value="F:prostaglandin-E synthase activity"/>
    <property type="evidence" value="ECO:0007669"/>
    <property type="project" value="UniProtKB-EC"/>
</dbReference>
<comment type="pathway">
    <text evidence="1">Lipid metabolism; prostaglandin biosynthesis.</text>
</comment>
<dbReference type="InterPro" id="IPR036282">
    <property type="entry name" value="Glutathione-S-Trfase_C_sf"/>
</dbReference>
<keyword evidence="7" id="KW-0643">Prostaglandin biosynthesis</keyword>
<dbReference type="InterPro" id="IPR036249">
    <property type="entry name" value="Thioredoxin-like_sf"/>
</dbReference>
<evidence type="ECO:0000256" key="13">
    <source>
        <dbReference type="ARBA" id="ARBA00023160"/>
    </source>
</evidence>
<evidence type="ECO:0000256" key="5">
    <source>
        <dbReference type="ARBA" id="ARBA00022501"/>
    </source>
</evidence>
<keyword evidence="13" id="KW-0275">Fatty acid biosynthesis</keyword>
<evidence type="ECO:0000256" key="17">
    <source>
        <dbReference type="ARBA" id="ARBA00031041"/>
    </source>
</evidence>
<comment type="catalytic activity">
    <reaction evidence="16">
        <text>prostaglandin H2 = prostaglandin E2</text>
        <dbReference type="Rhea" id="RHEA:12893"/>
        <dbReference type="ChEBI" id="CHEBI:57405"/>
        <dbReference type="ChEBI" id="CHEBI:606564"/>
        <dbReference type="EC" id="5.3.99.3"/>
    </reaction>
    <physiologicalReaction direction="left-to-right" evidence="16">
        <dbReference type="Rhea" id="RHEA:12894"/>
    </physiologicalReaction>
</comment>
<accession>A0A1I8EIU5</accession>
<dbReference type="Gene3D" id="3.40.30.10">
    <property type="entry name" value="Glutaredoxin"/>
    <property type="match status" value="1"/>
</dbReference>
<keyword evidence="9" id="KW-0276">Fatty acid metabolism</keyword>
<evidence type="ECO:0000256" key="6">
    <source>
        <dbReference type="ARBA" id="ARBA00022516"/>
    </source>
</evidence>
<evidence type="ECO:0000256" key="9">
    <source>
        <dbReference type="ARBA" id="ARBA00022832"/>
    </source>
</evidence>
<proteinExistence type="inferred from homology"/>
<comment type="similarity">
    <text evidence="2">Belongs to the GST superfamily.</text>
</comment>
<keyword evidence="14" id="KW-0413">Isomerase</keyword>
<evidence type="ECO:0000256" key="18">
    <source>
        <dbReference type="ARBA" id="ARBA00037847"/>
    </source>
</evidence>
<organism evidence="21">
    <name type="scientific">Wuchereria bancrofti</name>
    <dbReference type="NCBI Taxonomy" id="6293"/>
    <lineage>
        <taxon>Eukaryota</taxon>
        <taxon>Metazoa</taxon>
        <taxon>Ecdysozoa</taxon>
        <taxon>Nematoda</taxon>
        <taxon>Chromadorea</taxon>
        <taxon>Rhabditida</taxon>
        <taxon>Spirurina</taxon>
        <taxon>Spiruromorpha</taxon>
        <taxon>Filarioidea</taxon>
        <taxon>Onchocercidae</taxon>
        <taxon>Wuchereria</taxon>
    </lineage>
</organism>
<keyword evidence="10 19" id="KW-1133">Transmembrane helix</keyword>
<evidence type="ECO:0000259" key="20">
    <source>
        <dbReference type="PROSITE" id="PS50405"/>
    </source>
</evidence>
<dbReference type="WBParaSite" id="maker-PairedContig_2361-snap-gene-0.9-mRNA-1">
    <property type="protein sequence ID" value="maker-PairedContig_2361-snap-gene-0.9-mRNA-1"/>
    <property type="gene ID" value="maker-PairedContig_2361-snap-gene-0.9"/>
</dbReference>
<dbReference type="GO" id="GO:0001516">
    <property type="term" value="P:prostaglandin biosynthetic process"/>
    <property type="evidence" value="ECO:0007669"/>
    <property type="project" value="UniProtKB-UniPathway"/>
</dbReference>
<evidence type="ECO:0000256" key="14">
    <source>
        <dbReference type="ARBA" id="ARBA00023235"/>
    </source>
</evidence>
<dbReference type="SFLD" id="SFLDS00019">
    <property type="entry name" value="Glutathione_Transferase_(cytos"/>
    <property type="match status" value="1"/>
</dbReference>
<dbReference type="PANTHER" id="PTHR12782">
    <property type="entry name" value="MICROSOMAL PROSTAGLANDIN E SYNTHASE-2"/>
    <property type="match status" value="1"/>
</dbReference>
<dbReference type="PANTHER" id="PTHR12782:SF5">
    <property type="entry name" value="PROSTAGLANDIN E SYNTHASE 2"/>
    <property type="match status" value="1"/>
</dbReference>
<evidence type="ECO:0000256" key="15">
    <source>
        <dbReference type="ARBA" id="ARBA00023930"/>
    </source>
</evidence>
<sequence>MGSANKNEPCTLLAALLFIIAIIMWNRYLIRKLIRYGSGGGVLTTAALAGFASYDENAGMIRSLKHSDMSKWYIEGPFKHPTDGALIAKRIVSDYDHTDLKLRLYQYEACPFCCKVRAFLNYYGFSYDVVEVSPLTRKEIRKLDGVSKLPTVIAQMDRKLSDSSLIISILTSYMTRSDRSLGDVIEFYPEQKNVVKETGKEIVTRPNMYKIMTSLNNSLSKMEQESARKEEEWRKWVDDHFIPLIVPNVYRSWNECIETFRWFGKAGQWDKVVPAWERYATIYLGSVAMYFLSKKLRKKYDDADVRQLLIDACNQWMNAVGNSSFLGGQQPTLADLALYGAMNSFLGSATFNDLCDKTQIKAWFERMREAVDSRAGAALLQESCRKRLQP</sequence>
<dbReference type="UniPathway" id="UPA00662"/>
<keyword evidence="12 19" id="KW-0472">Membrane</keyword>
<dbReference type="InterPro" id="IPR004045">
    <property type="entry name" value="Glutathione_S-Trfase_N"/>
</dbReference>
<dbReference type="InterPro" id="IPR034335">
    <property type="entry name" value="PGES2_C"/>
</dbReference>
<feature type="domain" description="GST C-terminal" evidence="20">
    <location>
        <begin position="223"/>
        <end position="390"/>
    </location>
</feature>
<evidence type="ECO:0000256" key="8">
    <source>
        <dbReference type="ARBA" id="ARBA00022692"/>
    </source>
</evidence>
<keyword evidence="5" id="KW-0644">Prostaglandin metabolism</keyword>
<dbReference type="InterPro" id="IPR034334">
    <property type="entry name" value="PGES2"/>
</dbReference>
<evidence type="ECO:0000256" key="1">
    <source>
        <dbReference type="ARBA" id="ARBA00004702"/>
    </source>
</evidence>
<dbReference type="PROSITE" id="PS50405">
    <property type="entry name" value="GST_CTER"/>
    <property type="match status" value="1"/>
</dbReference>
<dbReference type="CDD" id="cd03197">
    <property type="entry name" value="GST_C_mPGES2"/>
    <property type="match status" value="1"/>
</dbReference>